<keyword evidence="2" id="KW-1133">Transmembrane helix</keyword>
<accession>A0ABS4QPD8</accession>
<feature type="region of interest" description="Disordered" evidence="1">
    <location>
        <begin position="1"/>
        <end position="54"/>
    </location>
</feature>
<evidence type="ECO:0000256" key="2">
    <source>
        <dbReference type="SAM" id="Phobius"/>
    </source>
</evidence>
<feature type="compositionally biased region" description="Basic and acidic residues" evidence="1">
    <location>
        <begin position="1"/>
        <end position="16"/>
    </location>
</feature>
<keyword evidence="4" id="KW-1185">Reference proteome</keyword>
<dbReference type="RefSeq" id="WP_209896809.1">
    <property type="nucleotide sequence ID" value="NZ_JAGGMR010000001.1"/>
</dbReference>
<name>A0ABS4QPD8_9NOCA</name>
<evidence type="ECO:0000313" key="4">
    <source>
        <dbReference type="Proteomes" id="UP001519325"/>
    </source>
</evidence>
<feature type="compositionally biased region" description="Basic and acidic residues" evidence="1">
    <location>
        <begin position="44"/>
        <end position="54"/>
    </location>
</feature>
<organism evidence="3 4">
    <name type="scientific">Nocardia goodfellowii</name>
    <dbReference type="NCBI Taxonomy" id="882446"/>
    <lineage>
        <taxon>Bacteria</taxon>
        <taxon>Bacillati</taxon>
        <taxon>Actinomycetota</taxon>
        <taxon>Actinomycetes</taxon>
        <taxon>Mycobacteriales</taxon>
        <taxon>Nocardiaceae</taxon>
        <taxon>Nocardia</taxon>
    </lineage>
</organism>
<evidence type="ECO:0000256" key="1">
    <source>
        <dbReference type="SAM" id="MobiDB-lite"/>
    </source>
</evidence>
<dbReference type="EMBL" id="JAGGMR010000001">
    <property type="protein sequence ID" value="MBP2193581.1"/>
    <property type="molecule type" value="Genomic_DNA"/>
</dbReference>
<evidence type="ECO:0000313" key="3">
    <source>
        <dbReference type="EMBL" id="MBP2193581.1"/>
    </source>
</evidence>
<feature type="transmembrane region" description="Helical" evidence="2">
    <location>
        <begin position="122"/>
        <end position="143"/>
    </location>
</feature>
<sequence>MSERDFGRPDDNHNPDDSNDDDQEDKPMTTPEPLTPDEQPGPDRALEAPKSDRLDVETPSAGQLFAMFPDAIPRNTPDRRRRHLAAVPDPSDLATLPGNTIEDDLDDPLLDTALRLRAWLVFWWRPAATGAVVVVIAVCAFLTAGAAIGIAWCVYGTGWSAYTIWQNHGRPSMRQIYQQRRGGIR</sequence>
<feature type="transmembrane region" description="Helical" evidence="2">
    <location>
        <begin position="149"/>
        <end position="165"/>
    </location>
</feature>
<keyword evidence="2" id="KW-0472">Membrane</keyword>
<evidence type="ECO:0008006" key="5">
    <source>
        <dbReference type="Google" id="ProtNLM"/>
    </source>
</evidence>
<dbReference type="Proteomes" id="UP001519325">
    <property type="component" value="Unassembled WGS sequence"/>
</dbReference>
<protein>
    <recommendedName>
        <fullName evidence="5">DUF3040 domain-containing protein</fullName>
    </recommendedName>
</protein>
<proteinExistence type="predicted"/>
<comment type="caution">
    <text evidence="3">The sequence shown here is derived from an EMBL/GenBank/DDBJ whole genome shotgun (WGS) entry which is preliminary data.</text>
</comment>
<gene>
    <name evidence="3" type="ORF">BJ987_006482</name>
</gene>
<reference evidence="3 4" key="1">
    <citation type="submission" date="2021-03" db="EMBL/GenBank/DDBJ databases">
        <title>Sequencing the genomes of 1000 actinobacteria strains.</title>
        <authorList>
            <person name="Klenk H.-P."/>
        </authorList>
    </citation>
    <scope>NUCLEOTIDE SEQUENCE [LARGE SCALE GENOMIC DNA]</scope>
    <source>
        <strain evidence="3 4">DSM 45516</strain>
    </source>
</reference>
<keyword evidence="2" id="KW-0812">Transmembrane</keyword>